<dbReference type="EC" id="1.10.3.11" evidence="13"/>
<comment type="catalytic activity">
    <reaction evidence="1 13">
        <text>2 a ubiquinol + O2 = 2 a ubiquinone + 2 H2O</text>
        <dbReference type="Rhea" id="RHEA:30255"/>
        <dbReference type="Rhea" id="RHEA-COMP:9565"/>
        <dbReference type="Rhea" id="RHEA-COMP:9566"/>
        <dbReference type="ChEBI" id="CHEBI:15377"/>
        <dbReference type="ChEBI" id="CHEBI:15379"/>
        <dbReference type="ChEBI" id="CHEBI:16389"/>
        <dbReference type="ChEBI" id="CHEBI:17976"/>
        <dbReference type="EC" id="1.10.3.11"/>
    </reaction>
</comment>
<accession>A0A540NBU9</accession>
<protein>
    <recommendedName>
        <fullName evidence="13">Ubiquinol oxidase</fullName>
        <ecNumber evidence="13">1.10.3.11</ecNumber>
    </recommendedName>
</protein>
<evidence type="ECO:0000256" key="11">
    <source>
        <dbReference type="ARBA" id="ARBA00023004"/>
    </source>
</evidence>
<evidence type="ECO:0000256" key="7">
    <source>
        <dbReference type="ARBA" id="ARBA00022723"/>
    </source>
</evidence>
<organism evidence="15 16">
    <name type="scientific">Malus baccata</name>
    <name type="common">Siberian crab apple</name>
    <name type="synonym">Pyrus baccata</name>
    <dbReference type="NCBI Taxonomy" id="106549"/>
    <lineage>
        <taxon>Eukaryota</taxon>
        <taxon>Viridiplantae</taxon>
        <taxon>Streptophyta</taxon>
        <taxon>Embryophyta</taxon>
        <taxon>Tracheophyta</taxon>
        <taxon>Spermatophyta</taxon>
        <taxon>Magnoliopsida</taxon>
        <taxon>eudicotyledons</taxon>
        <taxon>Gunneridae</taxon>
        <taxon>Pentapetalae</taxon>
        <taxon>rosids</taxon>
        <taxon>fabids</taxon>
        <taxon>Rosales</taxon>
        <taxon>Rosaceae</taxon>
        <taxon>Amygdaloideae</taxon>
        <taxon>Maleae</taxon>
        <taxon>Malus</taxon>
    </lineage>
</organism>
<dbReference type="GO" id="GO:0005739">
    <property type="term" value="C:mitochondrion"/>
    <property type="evidence" value="ECO:0007669"/>
    <property type="project" value="TreeGrafter"/>
</dbReference>
<dbReference type="GO" id="GO:0106292">
    <property type="term" value="F:superoxide-generating NADPH oxidase activity"/>
    <property type="evidence" value="ECO:0007669"/>
    <property type="project" value="UniProtKB-ARBA"/>
</dbReference>
<reference evidence="15 16" key="1">
    <citation type="journal article" date="2019" name="G3 (Bethesda)">
        <title>Sequencing of a Wild Apple (Malus baccata) Genome Unravels the Differences Between Cultivated and Wild Apple Species Regarding Disease Resistance and Cold Tolerance.</title>
        <authorList>
            <person name="Chen X."/>
        </authorList>
    </citation>
    <scope>NUCLEOTIDE SEQUENCE [LARGE SCALE GENOMIC DNA]</scope>
    <source>
        <strain evidence="16">cv. Shandingzi</strain>
        <tissue evidence="15">Leaves</tissue>
    </source>
</reference>
<dbReference type="PANTHER" id="PTHR31803">
    <property type="entry name" value="ALTERNATIVE OXIDASE"/>
    <property type="match status" value="1"/>
</dbReference>
<dbReference type="InterPro" id="IPR002680">
    <property type="entry name" value="AOX"/>
</dbReference>
<gene>
    <name evidence="15" type="ORF">C1H46_005817</name>
</gene>
<evidence type="ECO:0000256" key="6">
    <source>
        <dbReference type="ARBA" id="ARBA00022692"/>
    </source>
</evidence>
<evidence type="ECO:0000256" key="9">
    <source>
        <dbReference type="ARBA" id="ARBA00022989"/>
    </source>
</evidence>
<dbReference type="GO" id="GO:0046872">
    <property type="term" value="F:metal ion binding"/>
    <property type="evidence" value="ECO:0007669"/>
    <property type="project" value="UniProtKB-UniRule"/>
</dbReference>
<dbReference type="STRING" id="106549.A0A540NBU9"/>
<dbReference type="PANTHER" id="PTHR31803:SF6">
    <property type="entry name" value="UBIQUINOL OXIDASE 2, MITOCHONDRIAL"/>
    <property type="match status" value="1"/>
</dbReference>
<dbReference type="Proteomes" id="UP000315295">
    <property type="component" value="Unassembled WGS sequence"/>
</dbReference>
<evidence type="ECO:0000256" key="4">
    <source>
        <dbReference type="ARBA" id="ARBA00022448"/>
    </source>
</evidence>
<evidence type="ECO:0000256" key="5">
    <source>
        <dbReference type="ARBA" id="ARBA00022660"/>
    </source>
</evidence>
<evidence type="ECO:0000313" key="15">
    <source>
        <dbReference type="EMBL" id="TQE08511.1"/>
    </source>
</evidence>
<dbReference type="AlphaFoldDB" id="A0A540NBU9"/>
<evidence type="ECO:0000256" key="14">
    <source>
        <dbReference type="SAM" id="MobiDB-lite"/>
    </source>
</evidence>
<dbReference type="InterPro" id="IPR038659">
    <property type="entry name" value="AOX_sf"/>
</dbReference>
<dbReference type="GO" id="GO:0016020">
    <property type="term" value="C:membrane"/>
    <property type="evidence" value="ECO:0007669"/>
    <property type="project" value="UniProtKB-SubCell"/>
</dbReference>
<dbReference type="Pfam" id="PF01786">
    <property type="entry name" value="AOX"/>
    <property type="match status" value="1"/>
</dbReference>
<feature type="region of interest" description="Disordered" evidence="14">
    <location>
        <begin position="61"/>
        <end position="91"/>
    </location>
</feature>
<dbReference type="GO" id="GO:0010230">
    <property type="term" value="P:alternative respiration"/>
    <property type="evidence" value="ECO:0007669"/>
    <property type="project" value="TreeGrafter"/>
</dbReference>
<comment type="caution">
    <text evidence="15">The sequence shown here is derived from an EMBL/GenBank/DDBJ whole genome shotgun (WGS) entry which is preliminary data.</text>
</comment>
<name>A0A540NBU9_MALBA</name>
<keyword evidence="16" id="KW-1185">Reference proteome</keyword>
<keyword evidence="5 13" id="KW-0679">Respiratory chain</keyword>
<dbReference type="GO" id="GO:0102721">
    <property type="term" value="F:ubiquinol:oxygen oxidoreductase activity"/>
    <property type="evidence" value="ECO:0007669"/>
    <property type="project" value="UniProtKB-EC"/>
</dbReference>
<evidence type="ECO:0000256" key="8">
    <source>
        <dbReference type="ARBA" id="ARBA00022982"/>
    </source>
</evidence>
<keyword evidence="9" id="KW-1133">Transmembrane helix</keyword>
<dbReference type="Gene3D" id="1.20.1260.140">
    <property type="entry name" value="Alternative oxidase"/>
    <property type="match status" value="1"/>
</dbReference>
<keyword evidence="4" id="KW-0813">Transport</keyword>
<keyword evidence="10 13" id="KW-0560">Oxidoreductase</keyword>
<evidence type="ECO:0000256" key="12">
    <source>
        <dbReference type="ARBA" id="ARBA00023136"/>
    </source>
</evidence>
<keyword evidence="6 13" id="KW-0812">Transmembrane</keyword>
<evidence type="ECO:0000256" key="13">
    <source>
        <dbReference type="RuleBase" id="RU003779"/>
    </source>
</evidence>
<proteinExistence type="inferred from homology"/>
<dbReference type="GO" id="GO:0009916">
    <property type="term" value="F:alternative oxidase activity"/>
    <property type="evidence" value="ECO:0007669"/>
    <property type="project" value="UniProtKB-UniRule"/>
</dbReference>
<dbReference type="GO" id="GO:0098803">
    <property type="term" value="C:respiratory chain complex"/>
    <property type="evidence" value="ECO:0007669"/>
    <property type="project" value="UniProtKB-UniRule"/>
</dbReference>
<evidence type="ECO:0000256" key="1">
    <source>
        <dbReference type="ARBA" id="ARBA00001192"/>
    </source>
</evidence>
<keyword evidence="12 13" id="KW-0472">Membrane</keyword>
<evidence type="ECO:0000313" key="16">
    <source>
        <dbReference type="Proteomes" id="UP000315295"/>
    </source>
</evidence>
<keyword evidence="8 13" id="KW-0249">Electron transport</keyword>
<dbReference type="EMBL" id="VIEB01000070">
    <property type="protein sequence ID" value="TQE08511.1"/>
    <property type="molecule type" value="Genomic_DNA"/>
</dbReference>
<sequence>MNRIAVRSLVGGLRGARNYNRYISTAVAARPLDGAEFLNRRSGDGFSGFYWMRMMSSAPQPVAPPVGTTSAEKEQKESGSSVADGSKKGSDSNVVVSNYWGIQRPKITREDGTEWPWNCFMPWETYRADLSIDLGKHHVPKTFLDRFAFRTVKLLRIPTDIFFQRRYGCRAMMLETVAAVPGMVDLRLPLKRVMIINDQEDYSMLLSYEKLFEVCFYYGRRRVECHKCQAPEDKDGWLLVDRVFEDEPLVMPSGAEISEETRQGLHGGVMLVFPQPTLGEEAPSKDEEELELRDQVRDREEIASEWWTLRAVSEILGVSCEICKRALLKIILSF</sequence>
<evidence type="ECO:0000256" key="3">
    <source>
        <dbReference type="ARBA" id="ARBA00008388"/>
    </source>
</evidence>
<evidence type="ECO:0000256" key="10">
    <source>
        <dbReference type="ARBA" id="ARBA00023002"/>
    </source>
</evidence>
<evidence type="ECO:0000256" key="2">
    <source>
        <dbReference type="ARBA" id="ARBA00004370"/>
    </source>
</evidence>
<comment type="subcellular location">
    <subcellularLocation>
        <location evidence="2">Membrane</location>
    </subcellularLocation>
</comment>
<keyword evidence="11 13" id="KW-0408">Iron</keyword>
<comment type="cofactor">
    <cofactor evidence="13">
        <name>Fe cation</name>
        <dbReference type="ChEBI" id="CHEBI:24875"/>
    </cofactor>
    <text evidence="13">Binds 2 iron ions per subunit.</text>
</comment>
<keyword evidence="7 13" id="KW-0479">Metal-binding</keyword>
<comment type="similarity">
    <text evidence="3 13">Belongs to the alternative oxidase family.</text>
</comment>